<protein>
    <recommendedName>
        <fullName evidence="8">Glycosyltransferase family 92 protein</fullName>
        <ecNumber evidence="8">2.4.1.-</ecNumber>
    </recommendedName>
</protein>
<evidence type="ECO:0000256" key="1">
    <source>
        <dbReference type="ARBA" id="ARBA00004167"/>
    </source>
</evidence>
<dbReference type="InterPro" id="IPR008166">
    <property type="entry name" value="Glyco_transf_92"/>
</dbReference>
<reference evidence="9" key="1">
    <citation type="submission" date="2023-03" db="EMBL/GenBank/DDBJ databases">
        <authorList>
            <person name="Julca I."/>
        </authorList>
    </citation>
    <scope>NUCLEOTIDE SEQUENCE</scope>
</reference>
<evidence type="ECO:0000256" key="2">
    <source>
        <dbReference type="ARBA" id="ARBA00007647"/>
    </source>
</evidence>
<keyword evidence="10" id="KW-1185">Reference proteome</keyword>
<dbReference type="Pfam" id="PF01697">
    <property type="entry name" value="Glyco_transf_92"/>
    <property type="match status" value="1"/>
</dbReference>
<name>A0AAV1DUE1_OLDCO</name>
<keyword evidence="3 8" id="KW-0328">Glycosyltransferase</keyword>
<organism evidence="9 10">
    <name type="scientific">Oldenlandia corymbosa var. corymbosa</name>
    <dbReference type="NCBI Taxonomy" id="529605"/>
    <lineage>
        <taxon>Eukaryota</taxon>
        <taxon>Viridiplantae</taxon>
        <taxon>Streptophyta</taxon>
        <taxon>Embryophyta</taxon>
        <taxon>Tracheophyta</taxon>
        <taxon>Spermatophyta</taxon>
        <taxon>Magnoliopsida</taxon>
        <taxon>eudicotyledons</taxon>
        <taxon>Gunneridae</taxon>
        <taxon>Pentapetalae</taxon>
        <taxon>asterids</taxon>
        <taxon>lamiids</taxon>
        <taxon>Gentianales</taxon>
        <taxon>Rubiaceae</taxon>
        <taxon>Rubioideae</taxon>
        <taxon>Spermacoceae</taxon>
        <taxon>Hedyotis-Oldenlandia complex</taxon>
        <taxon>Oldenlandia</taxon>
    </lineage>
</organism>
<dbReference type="EC" id="2.4.1.-" evidence="8"/>
<dbReference type="PANTHER" id="PTHR21461:SF55">
    <property type="entry name" value="GLYCOSYLTRANSFERASE FAMILY 92 PROTEIN"/>
    <property type="match status" value="1"/>
</dbReference>
<evidence type="ECO:0000313" key="9">
    <source>
        <dbReference type="EMBL" id="CAI9111516.1"/>
    </source>
</evidence>
<evidence type="ECO:0000313" key="10">
    <source>
        <dbReference type="Proteomes" id="UP001161247"/>
    </source>
</evidence>
<evidence type="ECO:0000256" key="3">
    <source>
        <dbReference type="ARBA" id="ARBA00022676"/>
    </source>
</evidence>
<dbReference type="InterPro" id="IPR029044">
    <property type="entry name" value="Nucleotide-diphossugar_trans"/>
</dbReference>
<comment type="similarity">
    <text evidence="2 8">Belongs to the glycosyltransferase 92 family.</text>
</comment>
<keyword evidence="4 8" id="KW-0808">Transferase</keyword>
<evidence type="ECO:0000256" key="6">
    <source>
        <dbReference type="ARBA" id="ARBA00022989"/>
    </source>
</evidence>
<evidence type="ECO:0000256" key="8">
    <source>
        <dbReference type="RuleBase" id="RU366017"/>
    </source>
</evidence>
<evidence type="ECO:0000256" key="7">
    <source>
        <dbReference type="ARBA" id="ARBA00023136"/>
    </source>
</evidence>
<sequence>MKDHQHRKSRRRFLLPWIFLLCFLSAVISFHFFFTGTLLRPKLVTSSSLQTAQMEAIAGELSSPSSPAVSVQETVIFPDQVLLFLKYPPSTPLFTRDTIYCVYSAPPNSSAGDDDRRRRFQLPPNSVDDDYFGRQIVRCPLSPRGSIVSLSTSFNGNLPADPTYYRWDSLAYEAMIDRDNTTIVFVKGLHLRQGKLSDPTKFKCVYGPDSAHGGPIKFFIQSDVVSIAQEIVRCQTPPAVLYMVVNENKKWDDLFKVSVRMIGKRNPVKSVARLERRFGPGPADKEHEMCICTMLRNQAQFLREWVVYHSRIGVGRWFIYDNNSSDDIESVIKSLVNAGHKITRQVWPWIKTQEAGFAHCALRARDTCKWVGFIDVDEFFHLASVNSSLHDVLAKYGSRGSVVGEIRVDCLNFGPSGQKQIPAQGVTVGYTCRLRYPERHKSLLRPEAVNETLMSLVHHFHLKSGYKHVNLGTKTLVINHYKYQVWEVFKEKFQMRVATYVSDWQKDRNSHSKDRTPGLGTKAVEPRDWSSRFCEVKDTRLRDRVMQTFADPKTGRLPWQSSQFD</sequence>
<keyword evidence="6" id="KW-1133">Transmembrane helix</keyword>
<accession>A0AAV1DUE1</accession>
<dbReference type="GO" id="GO:0005737">
    <property type="term" value="C:cytoplasm"/>
    <property type="evidence" value="ECO:0007669"/>
    <property type="project" value="TreeGrafter"/>
</dbReference>
<dbReference type="EMBL" id="OX459123">
    <property type="protein sequence ID" value="CAI9111516.1"/>
    <property type="molecule type" value="Genomic_DNA"/>
</dbReference>
<dbReference type="SUPFAM" id="SSF53448">
    <property type="entry name" value="Nucleotide-diphospho-sugar transferases"/>
    <property type="match status" value="1"/>
</dbReference>
<evidence type="ECO:0000256" key="4">
    <source>
        <dbReference type="ARBA" id="ARBA00022679"/>
    </source>
</evidence>
<gene>
    <name evidence="9" type="ORF">OLC1_LOCUS18897</name>
</gene>
<proteinExistence type="inferred from homology"/>
<keyword evidence="5" id="KW-0812">Transmembrane</keyword>
<dbReference type="AlphaFoldDB" id="A0AAV1DUE1"/>
<dbReference type="GO" id="GO:0016757">
    <property type="term" value="F:glycosyltransferase activity"/>
    <property type="evidence" value="ECO:0007669"/>
    <property type="project" value="UniProtKB-UniRule"/>
</dbReference>
<keyword evidence="7" id="KW-0472">Membrane</keyword>
<dbReference type="Proteomes" id="UP001161247">
    <property type="component" value="Chromosome 6"/>
</dbReference>
<dbReference type="GO" id="GO:0016020">
    <property type="term" value="C:membrane"/>
    <property type="evidence" value="ECO:0007669"/>
    <property type="project" value="UniProtKB-SubCell"/>
</dbReference>
<dbReference type="PANTHER" id="PTHR21461">
    <property type="entry name" value="GLYCOSYLTRANSFERASE FAMILY 92 PROTEIN"/>
    <property type="match status" value="1"/>
</dbReference>
<evidence type="ECO:0000256" key="5">
    <source>
        <dbReference type="ARBA" id="ARBA00022692"/>
    </source>
</evidence>
<comment type="subcellular location">
    <subcellularLocation>
        <location evidence="1">Membrane</location>
        <topology evidence="1">Single-pass membrane protein</topology>
    </subcellularLocation>
</comment>